<dbReference type="CDD" id="cd00757">
    <property type="entry name" value="ThiF_MoeB_HesA_family"/>
    <property type="match status" value="1"/>
</dbReference>
<dbReference type="NCBIfam" id="NF004281">
    <property type="entry name" value="PRK05690.1"/>
    <property type="match status" value="1"/>
</dbReference>
<dbReference type="EMBL" id="HBIW01003918">
    <property type="protein sequence ID" value="CAE0687786.1"/>
    <property type="molecule type" value="Transcribed_RNA"/>
</dbReference>
<proteinExistence type="predicted"/>
<dbReference type="InterPro" id="IPR000594">
    <property type="entry name" value="ThiF_NAD_FAD-bd"/>
</dbReference>
<dbReference type="GO" id="GO:0008641">
    <property type="term" value="F:ubiquitin-like modifier activating enzyme activity"/>
    <property type="evidence" value="ECO:0007669"/>
    <property type="project" value="InterPro"/>
</dbReference>
<dbReference type="PANTHER" id="PTHR10953">
    <property type="entry name" value="UBIQUITIN-ACTIVATING ENZYME E1"/>
    <property type="match status" value="1"/>
</dbReference>
<keyword evidence="2" id="KW-0547">Nucleotide-binding</keyword>
<dbReference type="Gene3D" id="3.40.250.10">
    <property type="entry name" value="Rhodanese-like domain"/>
    <property type="match status" value="1"/>
</dbReference>
<protein>
    <recommendedName>
        <fullName evidence="5">Rhodanese domain-containing protein</fullName>
    </recommendedName>
</protein>
<dbReference type="InterPro" id="IPR001763">
    <property type="entry name" value="Rhodanese-like_dom"/>
</dbReference>
<reference evidence="6" key="1">
    <citation type="submission" date="2021-01" db="EMBL/GenBank/DDBJ databases">
        <authorList>
            <person name="Corre E."/>
            <person name="Pelletier E."/>
            <person name="Niang G."/>
            <person name="Scheremetjew M."/>
            <person name="Finn R."/>
            <person name="Kale V."/>
            <person name="Holt S."/>
            <person name="Cochrane G."/>
            <person name="Meng A."/>
            <person name="Brown T."/>
            <person name="Cohen L."/>
        </authorList>
    </citation>
    <scope>NUCLEOTIDE SEQUENCE</scope>
    <source>
        <strain evidence="6">CCMP1756</strain>
    </source>
</reference>
<dbReference type="FunFam" id="3.40.50.720:FF:000033">
    <property type="entry name" value="Adenylyltransferase and sulfurtransferase MOCS3"/>
    <property type="match status" value="1"/>
</dbReference>
<dbReference type="SUPFAM" id="SSF69572">
    <property type="entry name" value="Activating enzymes of the ubiquitin-like proteins"/>
    <property type="match status" value="1"/>
</dbReference>
<dbReference type="InterPro" id="IPR035985">
    <property type="entry name" value="Ubiquitin-activating_enz"/>
</dbReference>
<dbReference type="AlphaFoldDB" id="A0A7S3ZMD0"/>
<feature type="chain" id="PRO_5030583590" description="Rhodanese domain-containing protein" evidence="4">
    <location>
        <begin position="20"/>
        <end position="464"/>
    </location>
</feature>
<gene>
    <name evidence="6" type="ORF">PCAL00307_LOCUS3220</name>
</gene>
<dbReference type="GO" id="GO:0016779">
    <property type="term" value="F:nucleotidyltransferase activity"/>
    <property type="evidence" value="ECO:0007669"/>
    <property type="project" value="TreeGrafter"/>
</dbReference>
<dbReference type="Gene3D" id="3.40.50.720">
    <property type="entry name" value="NAD(P)-binding Rossmann-like Domain"/>
    <property type="match status" value="1"/>
</dbReference>
<dbReference type="GO" id="GO:0005524">
    <property type="term" value="F:ATP binding"/>
    <property type="evidence" value="ECO:0007669"/>
    <property type="project" value="UniProtKB-KW"/>
</dbReference>
<organism evidence="6">
    <name type="scientific">Pelagomonas calceolata</name>
    <dbReference type="NCBI Taxonomy" id="35677"/>
    <lineage>
        <taxon>Eukaryota</taxon>
        <taxon>Sar</taxon>
        <taxon>Stramenopiles</taxon>
        <taxon>Ochrophyta</taxon>
        <taxon>Pelagophyceae</taxon>
        <taxon>Pelagomonadales</taxon>
        <taxon>Pelagomonadaceae</taxon>
        <taxon>Pelagomonas</taxon>
    </lineage>
</organism>
<evidence type="ECO:0000259" key="5">
    <source>
        <dbReference type="PROSITE" id="PS50206"/>
    </source>
</evidence>
<dbReference type="SMART" id="SM00450">
    <property type="entry name" value="RHOD"/>
    <property type="match status" value="1"/>
</dbReference>
<evidence type="ECO:0000256" key="2">
    <source>
        <dbReference type="ARBA" id="ARBA00022741"/>
    </source>
</evidence>
<keyword evidence="4" id="KW-0732">Signal</keyword>
<dbReference type="GO" id="GO:0005829">
    <property type="term" value="C:cytosol"/>
    <property type="evidence" value="ECO:0007669"/>
    <property type="project" value="TreeGrafter"/>
</dbReference>
<dbReference type="InterPro" id="IPR036873">
    <property type="entry name" value="Rhodanese-like_dom_sf"/>
</dbReference>
<dbReference type="PANTHER" id="PTHR10953:SF102">
    <property type="entry name" value="ADENYLYLTRANSFERASE AND SULFURTRANSFERASE MOCS3"/>
    <property type="match status" value="1"/>
</dbReference>
<keyword evidence="1" id="KW-0808">Transferase</keyword>
<feature type="domain" description="Rhodanese" evidence="5">
    <location>
        <begin position="379"/>
        <end position="462"/>
    </location>
</feature>
<dbReference type="InterPro" id="IPR045886">
    <property type="entry name" value="ThiF/MoeB/HesA"/>
</dbReference>
<name>A0A7S3ZMD0_9STRA</name>
<dbReference type="PROSITE" id="PS50206">
    <property type="entry name" value="RHODANESE_3"/>
    <property type="match status" value="1"/>
</dbReference>
<dbReference type="GO" id="GO:0004792">
    <property type="term" value="F:thiosulfate-cyanide sulfurtransferase activity"/>
    <property type="evidence" value="ECO:0007669"/>
    <property type="project" value="TreeGrafter"/>
</dbReference>
<dbReference type="GO" id="GO:0008146">
    <property type="term" value="F:sulfotransferase activity"/>
    <property type="evidence" value="ECO:0007669"/>
    <property type="project" value="TreeGrafter"/>
</dbReference>
<evidence type="ECO:0000256" key="1">
    <source>
        <dbReference type="ARBA" id="ARBA00022679"/>
    </source>
</evidence>
<accession>A0A7S3ZMD0</accession>
<dbReference type="Pfam" id="PF00581">
    <property type="entry name" value="Rhodanese"/>
    <property type="match status" value="1"/>
</dbReference>
<evidence type="ECO:0000256" key="4">
    <source>
        <dbReference type="SAM" id="SignalP"/>
    </source>
</evidence>
<keyword evidence="3" id="KW-0067">ATP-binding</keyword>
<dbReference type="Pfam" id="PF00899">
    <property type="entry name" value="ThiF"/>
    <property type="match status" value="1"/>
</dbReference>
<evidence type="ECO:0000313" key="6">
    <source>
        <dbReference type="EMBL" id="CAE0687786.1"/>
    </source>
</evidence>
<sequence length="464" mass="49389">MKLPLILPVPLLAPAFVSIFAPRTAPPRVAPPPPESAQPADLDRIGYDTIKNAPPEAGKEARAANLAALFGGDLSVPAAPVVEPAPVTTAPSDEDLTDDEIKRYSRHLILENVGVEGQKRLKASKVAVVGAGGLGSPALLYLAAAGVGTLTIVDDDTVETSNLQRQIVHDTDEVGEYKAASAASSIHRVNPLVEVKQLRERLNADNAQELLKGHDVILDGCDNFDTKYAVDDACRALGIPCAYAAILRFEGQASTFNYPPGVGPTYRDLMPEGPAPGTVPSCAEGGVLGVLPGVLGCIQATEVLKVLLKRPSSDCLAGRVLVYDALRMTFREIPLVKGAAECAAAEKSLEEEPLPPDAHTPLTATECADKLREGWAPYVLDVRLPQEAEICQLPFADALCPHRNIKAAADGLPRDVDLLVHCKSGFRSRAACRDLASLGFDRLYNMEGGILAWARDVDPRLPTY</sequence>
<feature type="signal peptide" evidence="4">
    <location>
        <begin position="1"/>
        <end position="19"/>
    </location>
</feature>
<evidence type="ECO:0000256" key="3">
    <source>
        <dbReference type="ARBA" id="ARBA00022840"/>
    </source>
</evidence>